<protein>
    <submittedName>
        <fullName evidence="1">Uncharacterized protein</fullName>
    </submittedName>
</protein>
<dbReference type="EMBL" id="JAVHNS010000009">
    <property type="protein sequence ID" value="KAK6343686.1"/>
    <property type="molecule type" value="Genomic_DNA"/>
</dbReference>
<evidence type="ECO:0000313" key="2">
    <source>
        <dbReference type="Proteomes" id="UP001373714"/>
    </source>
</evidence>
<accession>A0AAV9UR30</accession>
<gene>
    <name evidence="1" type="ORF">TWF730_011275</name>
</gene>
<reference evidence="1 2" key="1">
    <citation type="submission" date="2019-10" db="EMBL/GenBank/DDBJ databases">
        <authorList>
            <person name="Palmer J.M."/>
        </authorList>
    </citation>
    <scope>NUCLEOTIDE SEQUENCE [LARGE SCALE GENOMIC DNA]</scope>
    <source>
        <strain evidence="1 2">TWF730</strain>
    </source>
</reference>
<name>A0AAV9UR30_9PEZI</name>
<organism evidence="1 2">
    <name type="scientific">Orbilia blumenaviensis</name>
    <dbReference type="NCBI Taxonomy" id="1796055"/>
    <lineage>
        <taxon>Eukaryota</taxon>
        <taxon>Fungi</taxon>
        <taxon>Dikarya</taxon>
        <taxon>Ascomycota</taxon>
        <taxon>Pezizomycotina</taxon>
        <taxon>Orbiliomycetes</taxon>
        <taxon>Orbiliales</taxon>
        <taxon>Orbiliaceae</taxon>
        <taxon>Orbilia</taxon>
    </lineage>
</organism>
<keyword evidence="2" id="KW-1185">Reference proteome</keyword>
<dbReference type="Proteomes" id="UP001373714">
    <property type="component" value="Unassembled WGS sequence"/>
</dbReference>
<evidence type="ECO:0000313" key="1">
    <source>
        <dbReference type="EMBL" id="KAK6343686.1"/>
    </source>
</evidence>
<proteinExistence type="predicted"/>
<comment type="caution">
    <text evidence="1">The sequence shown here is derived from an EMBL/GenBank/DDBJ whole genome shotgun (WGS) entry which is preliminary data.</text>
</comment>
<sequence>MEEEEEIVDINAPVVTLIEDDADLETPTNTTPIPQLNKSRKRFWPLCLHSSKWRDAEYDPTRPRHTERHSHDRRKTSCFEYSEIFEKGEMSPFQYGGYVYSFIGYPRYPHPDSEKDMLPAYPLEYIDDNFTNWDSYREMNWIGPQISYERYPGQDPDGWTQDDKNPLRRLRLFRFRHVVPVEEYEDTIPYVAELEPSCYRCEMFLNIRGRYGIERRHYYRRKDALPSEHGTVHGGEGLE</sequence>
<dbReference type="AlphaFoldDB" id="A0AAV9UR30"/>